<keyword evidence="7 10" id="KW-1133">Transmembrane helix</keyword>
<dbReference type="GO" id="GO:0004222">
    <property type="term" value="F:metalloendopeptidase activity"/>
    <property type="evidence" value="ECO:0007669"/>
    <property type="project" value="InterPro"/>
</dbReference>
<keyword evidence="9 10" id="KW-0472">Membrane</keyword>
<dbReference type="Pfam" id="PF02163">
    <property type="entry name" value="Peptidase_M50"/>
    <property type="match status" value="1"/>
</dbReference>
<name>A0A3B0T2B5_9ZZZZ</name>
<evidence type="ECO:0000256" key="3">
    <source>
        <dbReference type="ARBA" id="ARBA00022670"/>
    </source>
</evidence>
<sequence length="186" mass="20466">DITVTVLRDGQTMTLVAQPKTVQRKILFGLLKKETKVSKLGIAPKQEQKSYQFSPGESIVRGFLKLKEITFVTYKALGSMIAGTISAKDNMAGPIGIFYIVTSAADLGMAHFLYILGVVSASLAIFNLFPVIPLDGGHLFLLGIEKVRGKALSAKVDEWIARVGFSMIIMLALFVFYSDISRYWLN</sequence>
<dbReference type="InterPro" id="IPR008915">
    <property type="entry name" value="Peptidase_M50"/>
</dbReference>
<reference evidence="12" key="1">
    <citation type="submission" date="2018-06" db="EMBL/GenBank/DDBJ databases">
        <authorList>
            <person name="Zhirakovskaya E."/>
        </authorList>
    </citation>
    <scope>NUCLEOTIDE SEQUENCE</scope>
</reference>
<proteinExistence type="predicted"/>
<evidence type="ECO:0000256" key="6">
    <source>
        <dbReference type="ARBA" id="ARBA00022833"/>
    </source>
</evidence>
<dbReference type="PANTHER" id="PTHR42837:SF2">
    <property type="entry name" value="MEMBRANE METALLOPROTEASE ARASP2, CHLOROPLASTIC-RELATED"/>
    <property type="match status" value="1"/>
</dbReference>
<evidence type="ECO:0000256" key="10">
    <source>
        <dbReference type="SAM" id="Phobius"/>
    </source>
</evidence>
<evidence type="ECO:0000256" key="8">
    <source>
        <dbReference type="ARBA" id="ARBA00023049"/>
    </source>
</evidence>
<keyword evidence="3" id="KW-0645">Protease</keyword>
<dbReference type="PANTHER" id="PTHR42837">
    <property type="entry name" value="REGULATOR OF SIGMA-E PROTEASE RSEP"/>
    <property type="match status" value="1"/>
</dbReference>
<evidence type="ECO:0000256" key="9">
    <source>
        <dbReference type="ARBA" id="ARBA00023136"/>
    </source>
</evidence>
<evidence type="ECO:0000256" key="5">
    <source>
        <dbReference type="ARBA" id="ARBA00022801"/>
    </source>
</evidence>
<dbReference type="AlphaFoldDB" id="A0A3B0T2B5"/>
<dbReference type="GO" id="GO:0016020">
    <property type="term" value="C:membrane"/>
    <property type="evidence" value="ECO:0007669"/>
    <property type="project" value="UniProtKB-SubCell"/>
</dbReference>
<feature type="domain" description="Peptidase M50" evidence="11">
    <location>
        <begin position="54"/>
        <end position="171"/>
    </location>
</feature>
<evidence type="ECO:0000259" key="11">
    <source>
        <dbReference type="Pfam" id="PF02163"/>
    </source>
</evidence>
<feature type="non-terminal residue" evidence="12">
    <location>
        <position position="1"/>
    </location>
</feature>
<keyword evidence="4 10" id="KW-0812">Transmembrane</keyword>
<evidence type="ECO:0000256" key="2">
    <source>
        <dbReference type="ARBA" id="ARBA00004141"/>
    </source>
</evidence>
<keyword evidence="5" id="KW-0378">Hydrolase</keyword>
<comment type="cofactor">
    <cofactor evidence="1">
        <name>Zn(2+)</name>
        <dbReference type="ChEBI" id="CHEBI:29105"/>
    </cofactor>
</comment>
<feature type="transmembrane region" description="Helical" evidence="10">
    <location>
        <begin position="159"/>
        <end position="177"/>
    </location>
</feature>
<comment type="subcellular location">
    <subcellularLocation>
        <location evidence="2">Membrane</location>
        <topology evidence="2">Multi-pass membrane protein</topology>
    </subcellularLocation>
</comment>
<gene>
    <name evidence="12" type="ORF">MNBD_BACTEROID05-902</name>
</gene>
<dbReference type="InterPro" id="IPR004387">
    <property type="entry name" value="Pept_M50_Zn"/>
</dbReference>
<dbReference type="EMBL" id="UOEN01000131">
    <property type="protein sequence ID" value="VAW12871.1"/>
    <property type="molecule type" value="Genomic_DNA"/>
</dbReference>
<protein>
    <recommendedName>
        <fullName evidence="11">Peptidase M50 domain-containing protein</fullName>
    </recommendedName>
</protein>
<dbReference type="GO" id="GO:0006508">
    <property type="term" value="P:proteolysis"/>
    <property type="evidence" value="ECO:0007669"/>
    <property type="project" value="UniProtKB-KW"/>
</dbReference>
<evidence type="ECO:0000256" key="1">
    <source>
        <dbReference type="ARBA" id="ARBA00001947"/>
    </source>
</evidence>
<organism evidence="12">
    <name type="scientific">hydrothermal vent metagenome</name>
    <dbReference type="NCBI Taxonomy" id="652676"/>
    <lineage>
        <taxon>unclassified sequences</taxon>
        <taxon>metagenomes</taxon>
        <taxon>ecological metagenomes</taxon>
    </lineage>
</organism>
<feature type="transmembrane region" description="Helical" evidence="10">
    <location>
        <begin position="112"/>
        <end position="132"/>
    </location>
</feature>
<keyword evidence="6" id="KW-0862">Zinc</keyword>
<evidence type="ECO:0000256" key="7">
    <source>
        <dbReference type="ARBA" id="ARBA00022989"/>
    </source>
</evidence>
<evidence type="ECO:0000256" key="4">
    <source>
        <dbReference type="ARBA" id="ARBA00022692"/>
    </source>
</evidence>
<accession>A0A3B0T2B5</accession>
<keyword evidence="8" id="KW-0482">Metalloprotease</keyword>
<evidence type="ECO:0000313" key="12">
    <source>
        <dbReference type="EMBL" id="VAW12871.1"/>
    </source>
</evidence>